<keyword evidence="3" id="KW-1185">Reference proteome</keyword>
<keyword evidence="1" id="KW-1133">Transmembrane helix</keyword>
<comment type="caution">
    <text evidence="2">The sequence shown here is derived from an EMBL/GenBank/DDBJ whole genome shotgun (WGS) entry which is preliminary data.</text>
</comment>
<gene>
    <name evidence="2" type="ORF">QBC47DRAFT_309430</name>
</gene>
<dbReference type="AlphaFoldDB" id="A0AAJ0B7A4"/>
<reference evidence="2" key="1">
    <citation type="submission" date="2023-06" db="EMBL/GenBank/DDBJ databases">
        <title>Genome-scale phylogeny and comparative genomics of the fungal order Sordariales.</title>
        <authorList>
            <consortium name="Lawrence Berkeley National Laboratory"/>
            <person name="Hensen N."/>
            <person name="Bonometti L."/>
            <person name="Westerberg I."/>
            <person name="Brannstrom I.O."/>
            <person name="Guillou S."/>
            <person name="Cros-Aarteil S."/>
            <person name="Calhoun S."/>
            <person name="Haridas S."/>
            <person name="Kuo A."/>
            <person name="Mondo S."/>
            <person name="Pangilinan J."/>
            <person name="Riley R."/>
            <person name="Labutti K."/>
            <person name="Andreopoulos B."/>
            <person name="Lipzen A."/>
            <person name="Chen C."/>
            <person name="Yanf M."/>
            <person name="Daum C."/>
            <person name="Ng V."/>
            <person name="Clum A."/>
            <person name="Steindorff A."/>
            <person name="Ohm R."/>
            <person name="Martin F."/>
            <person name="Silar P."/>
            <person name="Natvig D."/>
            <person name="Lalanne C."/>
            <person name="Gautier V."/>
            <person name="Ament-Velasquez S.L."/>
            <person name="Kruys A."/>
            <person name="Hutchinson M.I."/>
            <person name="Powell A.J."/>
            <person name="Barry K."/>
            <person name="Miller A.N."/>
            <person name="Grigoriev I.V."/>
            <person name="Debuchy R."/>
            <person name="Gladieux P."/>
            <person name="Thoren M.H."/>
            <person name="Johannesson H."/>
        </authorList>
    </citation>
    <scope>NUCLEOTIDE SEQUENCE</scope>
    <source>
        <strain evidence="2">PSN4</strain>
    </source>
</reference>
<accession>A0AAJ0B7A4</accession>
<feature type="transmembrane region" description="Helical" evidence="1">
    <location>
        <begin position="31"/>
        <end position="48"/>
    </location>
</feature>
<evidence type="ECO:0000313" key="3">
    <source>
        <dbReference type="Proteomes" id="UP001239445"/>
    </source>
</evidence>
<protein>
    <submittedName>
        <fullName evidence="2">Uncharacterized protein</fullName>
    </submittedName>
</protein>
<proteinExistence type="predicted"/>
<keyword evidence="1" id="KW-0472">Membrane</keyword>
<evidence type="ECO:0000313" key="2">
    <source>
        <dbReference type="EMBL" id="KAK1750666.1"/>
    </source>
</evidence>
<keyword evidence="1" id="KW-0812">Transmembrane</keyword>
<sequence length="292" mass="30280">MAPKPSCLSLPPWLGGVTDSGAKGILKAPRVLLVVIFPTISFILYLLLSLGCINNGLSSISPIVISSNAALSIGGTVTRLDMRIGFWGICFGPSPYSCASSLTIIPTKSVADLMGVIPATKGGSNMQLVKLALGLQASLIVFSGIILLVILGADLLANAIEIYFNVVGLREEHVRAAVWARALDWAAAAGSIVAFGTYRSLVDNTGILLQTVTGTSLTVAPGTVASGMFAAVVGISVAGAVINTILTSGDAGSYAYRTAKAAEDSARLAADPGFDKFKDDMRRRRAAYEAFP</sequence>
<name>A0AAJ0B7A4_9PEZI</name>
<feature type="transmembrane region" description="Helical" evidence="1">
    <location>
        <begin position="133"/>
        <end position="157"/>
    </location>
</feature>
<organism evidence="2 3">
    <name type="scientific">Echria macrotheca</name>
    <dbReference type="NCBI Taxonomy" id="438768"/>
    <lineage>
        <taxon>Eukaryota</taxon>
        <taxon>Fungi</taxon>
        <taxon>Dikarya</taxon>
        <taxon>Ascomycota</taxon>
        <taxon>Pezizomycotina</taxon>
        <taxon>Sordariomycetes</taxon>
        <taxon>Sordariomycetidae</taxon>
        <taxon>Sordariales</taxon>
        <taxon>Schizotheciaceae</taxon>
        <taxon>Echria</taxon>
    </lineage>
</organism>
<dbReference type="EMBL" id="MU839845">
    <property type="protein sequence ID" value="KAK1750666.1"/>
    <property type="molecule type" value="Genomic_DNA"/>
</dbReference>
<dbReference type="Proteomes" id="UP001239445">
    <property type="component" value="Unassembled WGS sequence"/>
</dbReference>
<feature type="transmembrane region" description="Helical" evidence="1">
    <location>
        <begin position="218"/>
        <end position="242"/>
    </location>
</feature>
<evidence type="ECO:0000256" key="1">
    <source>
        <dbReference type="SAM" id="Phobius"/>
    </source>
</evidence>